<name>A0A9N9Z536_9HYPO</name>
<protein>
    <recommendedName>
        <fullName evidence="4">CENP-V/GFA domain-containing protein</fullName>
    </recommendedName>
</protein>
<comment type="caution">
    <text evidence="2">The sequence shown here is derived from an EMBL/GenBank/DDBJ whole genome shotgun (WGS) entry which is preliminary data.</text>
</comment>
<evidence type="ECO:0000313" key="2">
    <source>
        <dbReference type="EMBL" id="CAH0049197.1"/>
    </source>
</evidence>
<dbReference type="Proteomes" id="UP000775872">
    <property type="component" value="Unassembled WGS sequence"/>
</dbReference>
<reference evidence="2" key="1">
    <citation type="submission" date="2021-10" db="EMBL/GenBank/DDBJ databases">
        <authorList>
            <person name="Piombo E."/>
        </authorList>
    </citation>
    <scope>NUCLEOTIDE SEQUENCE</scope>
</reference>
<evidence type="ECO:0000256" key="1">
    <source>
        <dbReference type="SAM" id="MobiDB-lite"/>
    </source>
</evidence>
<gene>
    <name evidence="2" type="ORF">CSOL1703_00001152</name>
</gene>
<evidence type="ECO:0008006" key="4">
    <source>
        <dbReference type="Google" id="ProtNLM"/>
    </source>
</evidence>
<proteinExistence type="predicted"/>
<organism evidence="2 3">
    <name type="scientific">Clonostachys solani</name>
    <dbReference type="NCBI Taxonomy" id="160281"/>
    <lineage>
        <taxon>Eukaryota</taxon>
        <taxon>Fungi</taxon>
        <taxon>Dikarya</taxon>
        <taxon>Ascomycota</taxon>
        <taxon>Pezizomycotina</taxon>
        <taxon>Sordariomycetes</taxon>
        <taxon>Hypocreomycetidae</taxon>
        <taxon>Hypocreales</taxon>
        <taxon>Bionectriaceae</taxon>
        <taxon>Clonostachys</taxon>
    </lineage>
</organism>
<feature type="compositionally biased region" description="Acidic residues" evidence="1">
    <location>
        <begin position="229"/>
        <end position="242"/>
    </location>
</feature>
<dbReference type="OrthoDB" id="3907216at2759"/>
<sequence length="265" mass="29106">MSELPGLPAVALATGASQGADVLIRPIRGSCSCGRNRFIITLPTDDIDQARVLFNTDRAHQVPLGTPLAAYLRVPLSWYHSTTFAQFPDETHAMIRRVYTPPDHGSSMRHFCGFCGTPLSYWSENPISEASYINLTLGSLLQDDLRDLEDMGLLPDDREDSEQEAQGAEDEEGAGSPGLRLAMRESYGVPWFDGLVEGTRLGRMRRTQGIRSSGDGRVRVEWEIVEFDGDDEDANEGQEMDVDTAAPATAGKRKRESTDATGNLK</sequence>
<feature type="compositionally biased region" description="Acidic residues" evidence="1">
    <location>
        <begin position="157"/>
        <end position="173"/>
    </location>
</feature>
<evidence type="ECO:0000313" key="3">
    <source>
        <dbReference type="Proteomes" id="UP000775872"/>
    </source>
</evidence>
<feature type="region of interest" description="Disordered" evidence="1">
    <location>
        <begin position="229"/>
        <end position="265"/>
    </location>
</feature>
<dbReference type="EMBL" id="CABFOC020000035">
    <property type="protein sequence ID" value="CAH0049197.1"/>
    <property type="molecule type" value="Genomic_DNA"/>
</dbReference>
<dbReference type="AlphaFoldDB" id="A0A9N9Z536"/>
<accession>A0A9N9Z536</accession>
<feature type="region of interest" description="Disordered" evidence="1">
    <location>
        <begin position="151"/>
        <end position="179"/>
    </location>
</feature>
<keyword evidence="3" id="KW-1185">Reference proteome</keyword>